<evidence type="ECO:0008006" key="2">
    <source>
        <dbReference type="Google" id="ProtNLM"/>
    </source>
</evidence>
<gene>
    <name evidence="1" type="ORF">GALL_314180</name>
</gene>
<sequence>MSAMLIERFELGTTSAGVTLLYSRGGAFRIDDGRVADVLRQLNELECSVIERRELFSRLDVFGSARSEVFDYICDVLRVARKLPESVATLKFALFADRVSNLRHVKMELSRYRETTLLCLDEGCTPEAAASLVVCFLENYREDMVRKIYAMGDKNIYLTAYLVEQTLYIDAPFRPSEGTPCHFCHMGRLKKIHAARAAGVERSWFYYSAYILKERVLMRNAMVPSPAQWGLIEYHIAAAALCAAGIHPLPANEMSEMMLSVDLTTGECERSPIVHWEFCDCYA</sequence>
<reference evidence="1" key="1">
    <citation type="submission" date="2016-10" db="EMBL/GenBank/DDBJ databases">
        <title>Sequence of Gallionella enrichment culture.</title>
        <authorList>
            <person name="Poehlein A."/>
            <person name="Muehling M."/>
            <person name="Daniel R."/>
        </authorList>
    </citation>
    <scope>NUCLEOTIDE SEQUENCE</scope>
</reference>
<dbReference type="EMBL" id="MLJW01000462">
    <property type="protein sequence ID" value="OIQ86738.1"/>
    <property type="molecule type" value="Genomic_DNA"/>
</dbReference>
<proteinExistence type="predicted"/>
<dbReference type="InterPro" id="IPR030956">
    <property type="entry name" value="McbB"/>
</dbReference>
<protein>
    <recommendedName>
        <fullName evidence="2">McbB family protein</fullName>
    </recommendedName>
</protein>
<name>A0A1J5QTS9_9ZZZZ</name>
<evidence type="ECO:0000313" key="1">
    <source>
        <dbReference type="EMBL" id="OIQ86738.1"/>
    </source>
</evidence>
<accession>A0A1J5QTS9</accession>
<organism evidence="1">
    <name type="scientific">mine drainage metagenome</name>
    <dbReference type="NCBI Taxonomy" id="410659"/>
    <lineage>
        <taxon>unclassified sequences</taxon>
        <taxon>metagenomes</taxon>
        <taxon>ecological metagenomes</taxon>
    </lineage>
</organism>
<comment type="caution">
    <text evidence="1">The sequence shown here is derived from an EMBL/GenBank/DDBJ whole genome shotgun (WGS) entry which is preliminary data.</text>
</comment>
<dbReference type="NCBIfam" id="TIGR04424">
    <property type="entry name" value="metallo_McbB"/>
    <property type="match status" value="1"/>
</dbReference>
<dbReference type="AlphaFoldDB" id="A0A1J5QTS9"/>